<evidence type="ECO:0000313" key="7">
    <source>
        <dbReference type="Proteomes" id="UP000319836"/>
    </source>
</evidence>
<dbReference type="Gene3D" id="3.90.550.10">
    <property type="entry name" value="Spore Coat Polysaccharide Biosynthesis Protein SpsA, Chain A"/>
    <property type="match status" value="1"/>
</dbReference>
<dbReference type="InterPro" id="IPR011831">
    <property type="entry name" value="ADP-Glc_PPase"/>
</dbReference>
<dbReference type="InterPro" id="IPR029044">
    <property type="entry name" value="Nucleotide-diphossugar_trans"/>
</dbReference>
<protein>
    <submittedName>
        <fullName evidence="6">Glucose-1-phosphate adenylyltransferase</fullName>
    </submittedName>
</protein>
<dbReference type="SUPFAM" id="SSF53448">
    <property type="entry name" value="Nucleotide-diphospho-sugar transferases"/>
    <property type="match status" value="1"/>
</dbReference>
<dbReference type="PANTHER" id="PTHR43523:SF2">
    <property type="entry name" value="GLUCOSE-1-PHOSPHATE ADENYLYLTRANSFERASE"/>
    <property type="match status" value="1"/>
</dbReference>
<dbReference type="Proteomes" id="UP000319836">
    <property type="component" value="Unassembled WGS sequence"/>
</dbReference>
<evidence type="ECO:0000256" key="3">
    <source>
        <dbReference type="ARBA" id="ARBA00022695"/>
    </source>
</evidence>
<keyword evidence="4" id="KW-0320">Glycogen biosynthesis</keyword>
<evidence type="ECO:0000256" key="2">
    <source>
        <dbReference type="ARBA" id="ARBA00022679"/>
    </source>
</evidence>
<dbReference type="InterPro" id="IPR005835">
    <property type="entry name" value="NTP_transferase_dom"/>
</dbReference>
<organism evidence="6 7">
    <name type="scientific">Eiseniibacteriota bacterium</name>
    <dbReference type="NCBI Taxonomy" id="2212470"/>
    <lineage>
        <taxon>Bacteria</taxon>
        <taxon>Candidatus Eiseniibacteriota</taxon>
    </lineage>
</organism>
<evidence type="ECO:0000256" key="1">
    <source>
        <dbReference type="ARBA" id="ARBA00010443"/>
    </source>
</evidence>
<accession>A0A538TZR4</accession>
<dbReference type="Pfam" id="PF00483">
    <property type="entry name" value="NTP_transferase"/>
    <property type="match status" value="1"/>
</dbReference>
<keyword evidence="3 6" id="KW-0548">Nucleotidyltransferase</keyword>
<dbReference type="AlphaFoldDB" id="A0A538TZR4"/>
<comment type="similarity">
    <text evidence="1">Belongs to the bacterial/plant glucose-1-phosphate adenylyltransferase family.</text>
</comment>
<name>A0A538TZR4_UNCEI</name>
<reference evidence="6 7" key="1">
    <citation type="journal article" date="2019" name="Nat. Microbiol.">
        <title>Mediterranean grassland soil C-N compound turnover is dependent on rainfall and depth, and is mediated by genomically divergent microorganisms.</title>
        <authorList>
            <person name="Diamond S."/>
            <person name="Andeer P.F."/>
            <person name="Li Z."/>
            <person name="Crits-Christoph A."/>
            <person name="Burstein D."/>
            <person name="Anantharaman K."/>
            <person name="Lane K.R."/>
            <person name="Thomas B.C."/>
            <person name="Pan C."/>
            <person name="Northen T.R."/>
            <person name="Banfield J.F."/>
        </authorList>
    </citation>
    <scope>NUCLEOTIDE SEQUENCE [LARGE SCALE GENOMIC DNA]</scope>
    <source>
        <strain evidence="6">WS_10</strain>
    </source>
</reference>
<feature type="domain" description="Nucleotidyl transferase" evidence="5">
    <location>
        <begin position="2"/>
        <end position="54"/>
    </location>
</feature>
<evidence type="ECO:0000256" key="4">
    <source>
        <dbReference type="ARBA" id="ARBA00023056"/>
    </source>
</evidence>
<evidence type="ECO:0000259" key="5">
    <source>
        <dbReference type="Pfam" id="PF00483"/>
    </source>
</evidence>
<dbReference type="GO" id="GO:0005978">
    <property type="term" value="P:glycogen biosynthetic process"/>
    <property type="evidence" value="ECO:0007669"/>
    <property type="project" value="UniProtKB-KW"/>
</dbReference>
<feature type="non-terminal residue" evidence="6">
    <location>
        <position position="55"/>
    </location>
</feature>
<comment type="caution">
    <text evidence="6">The sequence shown here is derived from an EMBL/GenBank/DDBJ whole genome shotgun (WGS) entry which is preliminary data.</text>
</comment>
<dbReference type="EMBL" id="VBPA01000336">
    <property type="protein sequence ID" value="TMQ69134.1"/>
    <property type="molecule type" value="Genomic_DNA"/>
</dbReference>
<keyword evidence="2 6" id="KW-0808">Transferase</keyword>
<gene>
    <name evidence="6" type="ORF">E6K80_12685</name>
</gene>
<proteinExistence type="inferred from homology"/>
<sequence length="55" mass="5660">MALVLSGGGGERLSVLSAERAVSAVPFGGKYGIIDFVLSNCCHSGIERVGLVTQH</sequence>
<evidence type="ECO:0000313" key="6">
    <source>
        <dbReference type="EMBL" id="TMQ69134.1"/>
    </source>
</evidence>
<dbReference type="PANTHER" id="PTHR43523">
    <property type="entry name" value="GLUCOSE-1-PHOSPHATE ADENYLYLTRANSFERASE-RELATED"/>
    <property type="match status" value="1"/>
</dbReference>
<dbReference type="GO" id="GO:0008878">
    <property type="term" value="F:glucose-1-phosphate adenylyltransferase activity"/>
    <property type="evidence" value="ECO:0007669"/>
    <property type="project" value="InterPro"/>
</dbReference>